<evidence type="ECO:0008006" key="4">
    <source>
        <dbReference type="Google" id="ProtNLM"/>
    </source>
</evidence>
<evidence type="ECO:0000313" key="2">
    <source>
        <dbReference type="EMBL" id="KAK3906318.1"/>
    </source>
</evidence>
<proteinExistence type="predicted"/>
<dbReference type="EMBL" id="MU855330">
    <property type="protein sequence ID" value="KAK3906318.1"/>
    <property type="molecule type" value="Genomic_DNA"/>
</dbReference>
<accession>A0AAN6RXQ4</accession>
<dbReference type="Gene3D" id="3.90.470.20">
    <property type="entry name" value="4'-phosphopantetheinyl transferase domain"/>
    <property type="match status" value="1"/>
</dbReference>
<feature type="region of interest" description="Disordered" evidence="1">
    <location>
        <begin position="70"/>
        <end position="89"/>
    </location>
</feature>
<keyword evidence="3" id="KW-1185">Reference proteome</keyword>
<dbReference type="InterPro" id="IPR037143">
    <property type="entry name" value="4-PPantetheinyl_Trfase_dom_sf"/>
</dbReference>
<reference evidence="2" key="1">
    <citation type="journal article" date="2023" name="Mol. Phylogenet. Evol.">
        <title>Genome-scale phylogeny and comparative genomics of the fungal order Sordariales.</title>
        <authorList>
            <person name="Hensen N."/>
            <person name="Bonometti L."/>
            <person name="Westerberg I."/>
            <person name="Brannstrom I.O."/>
            <person name="Guillou S."/>
            <person name="Cros-Aarteil S."/>
            <person name="Calhoun S."/>
            <person name="Haridas S."/>
            <person name="Kuo A."/>
            <person name="Mondo S."/>
            <person name="Pangilinan J."/>
            <person name="Riley R."/>
            <person name="LaButti K."/>
            <person name="Andreopoulos B."/>
            <person name="Lipzen A."/>
            <person name="Chen C."/>
            <person name="Yan M."/>
            <person name="Daum C."/>
            <person name="Ng V."/>
            <person name="Clum A."/>
            <person name="Steindorff A."/>
            <person name="Ohm R.A."/>
            <person name="Martin F."/>
            <person name="Silar P."/>
            <person name="Natvig D.O."/>
            <person name="Lalanne C."/>
            <person name="Gautier V."/>
            <person name="Ament-Velasquez S.L."/>
            <person name="Kruys A."/>
            <person name="Hutchinson M.I."/>
            <person name="Powell A.J."/>
            <person name="Barry K."/>
            <person name="Miller A.N."/>
            <person name="Grigoriev I.V."/>
            <person name="Debuchy R."/>
            <person name="Gladieux P."/>
            <person name="Hiltunen Thoren M."/>
            <person name="Johannesson H."/>
        </authorList>
    </citation>
    <scope>NUCLEOTIDE SEQUENCE</scope>
    <source>
        <strain evidence="2">CBS 103.79</strain>
    </source>
</reference>
<name>A0AAN6RXQ4_9PEZI</name>
<protein>
    <recommendedName>
        <fullName evidence="4">4'-phosphopantetheinyl transferase domain-containing protein</fullName>
    </recommendedName>
</protein>
<evidence type="ECO:0000256" key="1">
    <source>
        <dbReference type="SAM" id="MobiDB-lite"/>
    </source>
</evidence>
<reference evidence="2" key="2">
    <citation type="submission" date="2023-05" db="EMBL/GenBank/DDBJ databases">
        <authorList>
            <consortium name="Lawrence Berkeley National Laboratory"/>
            <person name="Steindorff A."/>
            <person name="Hensen N."/>
            <person name="Bonometti L."/>
            <person name="Westerberg I."/>
            <person name="Brannstrom I.O."/>
            <person name="Guillou S."/>
            <person name="Cros-Aarteil S."/>
            <person name="Calhoun S."/>
            <person name="Haridas S."/>
            <person name="Kuo A."/>
            <person name="Mondo S."/>
            <person name="Pangilinan J."/>
            <person name="Riley R."/>
            <person name="Labutti K."/>
            <person name="Andreopoulos B."/>
            <person name="Lipzen A."/>
            <person name="Chen C."/>
            <person name="Yanf M."/>
            <person name="Daum C."/>
            <person name="Ng V."/>
            <person name="Clum A."/>
            <person name="Ohm R."/>
            <person name="Martin F."/>
            <person name="Silar P."/>
            <person name="Natvig D."/>
            <person name="Lalanne C."/>
            <person name="Gautier V."/>
            <person name="Ament-Velasquez S.L."/>
            <person name="Kruys A."/>
            <person name="Hutchinson M.I."/>
            <person name="Powell A.J."/>
            <person name="Barry K."/>
            <person name="Miller A.N."/>
            <person name="Grigoriev I.V."/>
            <person name="Debuchy R."/>
            <person name="Gladieux P."/>
            <person name="Thoren M.H."/>
            <person name="Johannesson H."/>
        </authorList>
    </citation>
    <scope>NUCLEOTIDE SEQUENCE</scope>
    <source>
        <strain evidence="2">CBS 103.79</strain>
    </source>
</reference>
<feature type="compositionally biased region" description="Basic and acidic residues" evidence="1">
    <location>
        <begin position="282"/>
        <end position="291"/>
    </location>
</feature>
<sequence>MPPPLLRPFPYLLHVGTDICHVGRIAAILRQPLAARLIRRLLAPVELDHANPELLRVLLHVPEITAPPPAPDETVLLGGGSPRGRRRTREQTGAAYAPLHPWVYSRAAQYLAGRFAAKEAVIKAHPHLSLTFHTINILPASALAKLKGPEVCPESSRNPASAQAPMALLRFSRKGKDAEQIARVSISHDAQFATATCIGYEDEPARPEMSKRVKRKPRATKPAAAQPETMKPETTEAAPTQTEATEAITAQTETTEATTAQTETTEAITAQTETTESATTQSERRGPILKA</sequence>
<gene>
    <name evidence="2" type="ORF">C8A05DRAFT_29821</name>
</gene>
<comment type="caution">
    <text evidence="2">The sequence shown here is derived from an EMBL/GenBank/DDBJ whole genome shotgun (WGS) entry which is preliminary data.</text>
</comment>
<feature type="region of interest" description="Disordered" evidence="1">
    <location>
        <begin position="203"/>
        <end position="291"/>
    </location>
</feature>
<evidence type="ECO:0000313" key="3">
    <source>
        <dbReference type="Proteomes" id="UP001303889"/>
    </source>
</evidence>
<organism evidence="2 3">
    <name type="scientific">Staphylotrichum tortipilum</name>
    <dbReference type="NCBI Taxonomy" id="2831512"/>
    <lineage>
        <taxon>Eukaryota</taxon>
        <taxon>Fungi</taxon>
        <taxon>Dikarya</taxon>
        <taxon>Ascomycota</taxon>
        <taxon>Pezizomycotina</taxon>
        <taxon>Sordariomycetes</taxon>
        <taxon>Sordariomycetidae</taxon>
        <taxon>Sordariales</taxon>
        <taxon>Chaetomiaceae</taxon>
        <taxon>Staphylotrichum</taxon>
    </lineage>
</organism>
<feature type="compositionally biased region" description="Low complexity" evidence="1">
    <location>
        <begin position="235"/>
        <end position="281"/>
    </location>
</feature>
<dbReference type="GO" id="GO:0000287">
    <property type="term" value="F:magnesium ion binding"/>
    <property type="evidence" value="ECO:0007669"/>
    <property type="project" value="InterPro"/>
</dbReference>
<dbReference type="Proteomes" id="UP001303889">
    <property type="component" value="Unassembled WGS sequence"/>
</dbReference>
<dbReference type="GO" id="GO:0008897">
    <property type="term" value="F:holo-[acyl-carrier-protein] synthase activity"/>
    <property type="evidence" value="ECO:0007669"/>
    <property type="project" value="InterPro"/>
</dbReference>
<dbReference type="SUPFAM" id="SSF56214">
    <property type="entry name" value="4'-phosphopantetheinyl transferase"/>
    <property type="match status" value="1"/>
</dbReference>
<dbReference type="AlphaFoldDB" id="A0AAN6RXQ4"/>